<keyword evidence="3" id="KW-1185">Reference proteome</keyword>
<organism evidence="2 3">
    <name type="scientific">Funneliformis mosseae</name>
    <name type="common">Endomycorrhizal fungus</name>
    <name type="synonym">Glomus mosseae</name>
    <dbReference type="NCBI Taxonomy" id="27381"/>
    <lineage>
        <taxon>Eukaryota</taxon>
        <taxon>Fungi</taxon>
        <taxon>Fungi incertae sedis</taxon>
        <taxon>Mucoromycota</taxon>
        <taxon>Glomeromycotina</taxon>
        <taxon>Glomeromycetes</taxon>
        <taxon>Glomerales</taxon>
        <taxon>Glomeraceae</taxon>
        <taxon>Funneliformis</taxon>
    </lineage>
</organism>
<reference evidence="2" key="1">
    <citation type="submission" date="2021-06" db="EMBL/GenBank/DDBJ databases">
        <authorList>
            <person name="Kallberg Y."/>
            <person name="Tangrot J."/>
            <person name="Rosling A."/>
        </authorList>
    </citation>
    <scope>NUCLEOTIDE SEQUENCE</scope>
    <source>
        <strain evidence="2">87-6 pot B 2015</strain>
    </source>
</reference>
<proteinExistence type="predicted"/>
<protein>
    <submittedName>
        <fullName evidence="2">168_t:CDS:1</fullName>
    </submittedName>
</protein>
<dbReference type="InterPro" id="IPR003131">
    <property type="entry name" value="T1-type_BTB"/>
</dbReference>
<gene>
    <name evidence="2" type="ORF">FMOSSE_LOCUS3629</name>
</gene>
<dbReference type="SUPFAM" id="SSF54695">
    <property type="entry name" value="POZ domain"/>
    <property type="match status" value="1"/>
</dbReference>
<dbReference type="Pfam" id="PF02214">
    <property type="entry name" value="BTB_2"/>
    <property type="match status" value="1"/>
</dbReference>
<evidence type="ECO:0000259" key="1">
    <source>
        <dbReference type="SMART" id="SM00225"/>
    </source>
</evidence>
<dbReference type="InterPro" id="IPR000210">
    <property type="entry name" value="BTB/POZ_dom"/>
</dbReference>
<dbReference type="GO" id="GO:0051260">
    <property type="term" value="P:protein homooligomerization"/>
    <property type="evidence" value="ECO:0007669"/>
    <property type="project" value="InterPro"/>
</dbReference>
<comment type="caution">
    <text evidence="2">The sequence shown here is derived from an EMBL/GenBank/DDBJ whole genome shotgun (WGS) entry which is preliminary data.</text>
</comment>
<evidence type="ECO:0000313" key="2">
    <source>
        <dbReference type="EMBL" id="CAG8492895.1"/>
    </source>
</evidence>
<dbReference type="Gene3D" id="3.30.710.10">
    <property type="entry name" value="Potassium Channel Kv1.1, Chain A"/>
    <property type="match status" value="1"/>
</dbReference>
<dbReference type="PANTHER" id="PTHR14499">
    <property type="entry name" value="POTASSIUM CHANNEL TETRAMERIZATION DOMAIN-CONTAINING"/>
    <property type="match status" value="1"/>
</dbReference>
<dbReference type="SMART" id="SM00225">
    <property type="entry name" value="BTB"/>
    <property type="match status" value="1"/>
</dbReference>
<dbReference type="PANTHER" id="PTHR14499:SF136">
    <property type="entry name" value="GH08630P"/>
    <property type="match status" value="1"/>
</dbReference>
<dbReference type="InterPro" id="IPR011333">
    <property type="entry name" value="SKP1/BTB/POZ_sf"/>
</dbReference>
<accession>A0A9N8WS30</accession>
<feature type="domain" description="BTB" evidence="1">
    <location>
        <begin position="14"/>
        <end position="126"/>
    </location>
</feature>
<evidence type="ECO:0000313" key="3">
    <source>
        <dbReference type="Proteomes" id="UP000789375"/>
    </source>
</evidence>
<dbReference type="EMBL" id="CAJVPP010000552">
    <property type="protein sequence ID" value="CAG8492895.1"/>
    <property type="molecule type" value="Genomic_DNA"/>
</dbReference>
<dbReference type="Proteomes" id="UP000789375">
    <property type="component" value="Unassembled WGS sequence"/>
</dbReference>
<sequence length="248" mass="28879">MTKRSGTARVSPEERIILNVNGIKYETYRSTLIAYPNTLLGTMFQERNRNLQHPNKDGEYFFDRNGKAFHYVMEFYRTGQILWDTKTVLGIKNGTNVTKKELEEELDYFQIKPKDVRIESALTSASSIVDKFIQALESLILKHVSQLGKTIFINATQETVLVNRVRYEPEIDPIVLRAFNFTAYRILKEVGNEIAQYLYSSFPDLNIVWKSERSDTDPKCIIVQLTFNYSLKMIFENSQVGRKRPRIN</sequence>
<dbReference type="AlphaFoldDB" id="A0A9N8WS30"/>
<name>A0A9N8WS30_FUNMO</name>